<dbReference type="InterPro" id="IPR009057">
    <property type="entry name" value="Homeodomain-like_sf"/>
</dbReference>
<dbReference type="RefSeq" id="WP_326073459.1">
    <property type="nucleotide sequence ID" value="NZ_JARLKY010000051.1"/>
</dbReference>
<proteinExistence type="predicted"/>
<dbReference type="PROSITE" id="PS00041">
    <property type="entry name" value="HTH_ARAC_FAMILY_1"/>
    <property type="match status" value="1"/>
</dbReference>
<accession>A0ABU6G716</accession>
<dbReference type="Gene3D" id="2.60.120.10">
    <property type="entry name" value="Jelly Rolls"/>
    <property type="match status" value="1"/>
</dbReference>
<evidence type="ECO:0000256" key="2">
    <source>
        <dbReference type="ARBA" id="ARBA00023125"/>
    </source>
</evidence>
<dbReference type="InterPro" id="IPR018060">
    <property type="entry name" value="HTH_AraC"/>
</dbReference>
<keyword evidence="1" id="KW-0805">Transcription regulation</keyword>
<feature type="domain" description="HTH araC/xylS-type" evidence="4">
    <location>
        <begin position="164"/>
        <end position="264"/>
    </location>
</feature>
<keyword evidence="6" id="KW-1185">Reference proteome</keyword>
<dbReference type="Pfam" id="PF02311">
    <property type="entry name" value="AraC_binding"/>
    <property type="match status" value="1"/>
</dbReference>
<dbReference type="PANTHER" id="PTHR43280">
    <property type="entry name" value="ARAC-FAMILY TRANSCRIPTIONAL REGULATOR"/>
    <property type="match status" value="1"/>
</dbReference>
<dbReference type="Gene3D" id="1.10.10.60">
    <property type="entry name" value="Homeodomain-like"/>
    <property type="match status" value="2"/>
</dbReference>
<evidence type="ECO:0000313" key="6">
    <source>
        <dbReference type="Proteomes" id="UP001338137"/>
    </source>
</evidence>
<dbReference type="InterPro" id="IPR014710">
    <property type="entry name" value="RmlC-like_jellyroll"/>
</dbReference>
<dbReference type="EMBL" id="JARLKY010000051">
    <property type="protein sequence ID" value="MEC0229405.1"/>
    <property type="molecule type" value="Genomic_DNA"/>
</dbReference>
<sequence length="264" mass="30902">MALSTSWGLVPSEQFGKVICEPNWRWSREHDPFDDFDFWYVWSGEGEVTLNGNRYEIGQGDCFLFRPEDFASAKHNPERPLTVTFIHFDTTGDLSWILSLPPYIRFNPADAHEIYLQRFIQVRLNQAFGHEDEAALLLHLLLVLYERQKPEHFPYKNQTQHSMNKVMMDIAAHILQDPGHQHTIEELAKLTHLSPRYFSLKFKEQMGQTIESFIIEKRIERAKYLLTLGMNVGEVAEALGYRSIYFFSRQFKKVTGMNPSKLRS</sequence>
<evidence type="ECO:0000256" key="1">
    <source>
        <dbReference type="ARBA" id="ARBA00023015"/>
    </source>
</evidence>
<name>A0ABU6G716_9BACL</name>
<dbReference type="SUPFAM" id="SSF51215">
    <property type="entry name" value="Regulatory protein AraC"/>
    <property type="match status" value="1"/>
</dbReference>
<dbReference type="SMART" id="SM00342">
    <property type="entry name" value="HTH_ARAC"/>
    <property type="match status" value="1"/>
</dbReference>
<comment type="caution">
    <text evidence="5">The sequence shown here is derived from an EMBL/GenBank/DDBJ whole genome shotgun (WGS) entry which is preliminary data.</text>
</comment>
<dbReference type="PANTHER" id="PTHR43280:SF28">
    <property type="entry name" value="HTH-TYPE TRANSCRIPTIONAL ACTIVATOR RHAS"/>
    <property type="match status" value="1"/>
</dbReference>
<keyword evidence="2" id="KW-0238">DNA-binding</keyword>
<evidence type="ECO:0000259" key="4">
    <source>
        <dbReference type="PROSITE" id="PS01124"/>
    </source>
</evidence>
<organism evidence="5 6">
    <name type="scientific">Paenibacillus alba</name>
    <dbReference type="NCBI Taxonomy" id="1197127"/>
    <lineage>
        <taxon>Bacteria</taxon>
        <taxon>Bacillati</taxon>
        <taxon>Bacillota</taxon>
        <taxon>Bacilli</taxon>
        <taxon>Bacillales</taxon>
        <taxon>Paenibacillaceae</taxon>
        <taxon>Paenibacillus</taxon>
    </lineage>
</organism>
<reference evidence="5 6" key="1">
    <citation type="submission" date="2023-03" db="EMBL/GenBank/DDBJ databases">
        <title>Bacillus Genome Sequencing.</title>
        <authorList>
            <person name="Dunlap C."/>
        </authorList>
    </citation>
    <scope>NUCLEOTIDE SEQUENCE [LARGE SCALE GENOMIC DNA]</scope>
    <source>
        <strain evidence="5 6">BD-533</strain>
    </source>
</reference>
<dbReference type="InterPro" id="IPR037923">
    <property type="entry name" value="HTH-like"/>
</dbReference>
<dbReference type="SUPFAM" id="SSF46689">
    <property type="entry name" value="Homeodomain-like"/>
    <property type="match status" value="2"/>
</dbReference>
<dbReference type="InterPro" id="IPR003313">
    <property type="entry name" value="AraC-bd"/>
</dbReference>
<protein>
    <submittedName>
        <fullName evidence="5">AraC family transcriptional regulator</fullName>
    </submittedName>
</protein>
<dbReference type="PRINTS" id="PR00032">
    <property type="entry name" value="HTHARAC"/>
</dbReference>
<evidence type="ECO:0000313" key="5">
    <source>
        <dbReference type="EMBL" id="MEC0229405.1"/>
    </source>
</evidence>
<dbReference type="InterPro" id="IPR020449">
    <property type="entry name" value="Tscrpt_reg_AraC-type_HTH"/>
</dbReference>
<dbReference type="Proteomes" id="UP001338137">
    <property type="component" value="Unassembled WGS sequence"/>
</dbReference>
<keyword evidence="3" id="KW-0804">Transcription</keyword>
<dbReference type="InterPro" id="IPR018062">
    <property type="entry name" value="HTH_AraC-typ_CS"/>
</dbReference>
<dbReference type="PROSITE" id="PS01124">
    <property type="entry name" value="HTH_ARAC_FAMILY_2"/>
    <property type="match status" value="1"/>
</dbReference>
<gene>
    <name evidence="5" type="ORF">P4I72_19960</name>
</gene>
<evidence type="ECO:0000256" key="3">
    <source>
        <dbReference type="ARBA" id="ARBA00023163"/>
    </source>
</evidence>
<dbReference type="Pfam" id="PF12833">
    <property type="entry name" value="HTH_18"/>
    <property type="match status" value="1"/>
</dbReference>